<proteinExistence type="predicted"/>
<dbReference type="OrthoDB" id="5393676at2"/>
<dbReference type="Proteomes" id="UP000298653">
    <property type="component" value="Chromosome"/>
</dbReference>
<evidence type="ECO:0000313" key="2">
    <source>
        <dbReference type="Proteomes" id="UP000298653"/>
    </source>
</evidence>
<reference evidence="1 2" key="1">
    <citation type="submission" date="2019-05" db="EMBL/GenBank/DDBJ databases">
        <title>Complete genome sequencing of Anaerostipes rhamnosivorans.</title>
        <authorList>
            <person name="Bui T.P.N."/>
            <person name="de Vos W.M."/>
        </authorList>
    </citation>
    <scope>NUCLEOTIDE SEQUENCE [LARGE SCALE GENOMIC DNA]</scope>
    <source>
        <strain evidence="1 2">1y2</strain>
    </source>
</reference>
<sequence>MREKTLSDLIVEQCAPTLAGMKCGSLFNYHHQKSADARQEICDWNERLNPFGLFLEALDWREGSVLVYVYRKKDLDQRLREEGIAELLADFGYPGTEPGECLRHLKSRLLEDDFPHEIGVFLDYPLGDVLGFIENRGMNCRLCGMWKVYCDQCEALELFKKYKKCKEVYWKLYQQGRGILKMTVAA</sequence>
<accession>A0A4P8IEE2</accession>
<dbReference type="Pfam" id="PF12672">
    <property type="entry name" value="DUF3793"/>
    <property type="match status" value="1"/>
</dbReference>
<dbReference type="EMBL" id="CP040058">
    <property type="protein sequence ID" value="QCP34173.1"/>
    <property type="molecule type" value="Genomic_DNA"/>
</dbReference>
<name>A0A4P8IEE2_9FIRM</name>
<organism evidence="1 2">
    <name type="scientific">Anaerostipes rhamnosivorans</name>
    <dbReference type="NCBI Taxonomy" id="1229621"/>
    <lineage>
        <taxon>Bacteria</taxon>
        <taxon>Bacillati</taxon>
        <taxon>Bacillota</taxon>
        <taxon>Clostridia</taxon>
        <taxon>Lachnospirales</taxon>
        <taxon>Lachnospiraceae</taxon>
        <taxon>Anaerostipes</taxon>
    </lineage>
</organism>
<evidence type="ECO:0008006" key="3">
    <source>
        <dbReference type="Google" id="ProtNLM"/>
    </source>
</evidence>
<dbReference type="AlphaFoldDB" id="A0A4P8IEE2"/>
<evidence type="ECO:0000313" key="1">
    <source>
        <dbReference type="EMBL" id="QCP34173.1"/>
    </source>
</evidence>
<gene>
    <name evidence="1" type="ORF">AR1Y2_0719</name>
</gene>
<keyword evidence="2" id="KW-1185">Reference proteome</keyword>
<protein>
    <recommendedName>
        <fullName evidence="3">DUF3793 family protein</fullName>
    </recommendedName>
</protein>
<dbReference type="InterPro" id="IPR024523">
    <property type="entry name" value="DUF3793"/>
</dbReference>
<dbReference type="RefSeq" id="WP_137327746.1">
    <property type="nucleotide sequence ID" value="NZ_CP040058.1"/>
</dbReference>
<dbReference type="KEGG" id="arf:AR1Y2_0719"/>